<gene>
    <name evidence="3" type="ORF">NITINOP_3097</name>
</gene>
<dbReference type="GO" id="GO:0016757">
    <property type="term" value="F:glycosyltransferase activity"/>
    <property type="evidence" value="ECO:0007669"/>
    <property type="project" value="TreeGrafter"/>
</dbReference>
<dbReference type="Proteomes" id="UP000066284">
    <property type="component" value="Chromosome 1"/>
</dbReference>
<protein>
    <submittedName>
        <fullName evidence="3">Glycosyltransferase</fullName>
    </submittedName>
</protein>
<evidence type="ECO:0000313" key="3">
    <source>
        <dbReference type="EMBL" id="CUQ68069.1"/>
    </source>
</evidence>
<name>A0A0S4KVE1_9BACT</name>
<dbReference type="SUPFAM" id="SSF53756">
    <property type="entry name" value="UDP-Glycosyltransferase/glycogen phosphorylase"/>
    <property type="match status" value="1"/>
</dbReference>
<dbReference type="PANTHER" id="PTHR12526:SF635">
    <property type="entry name" value="GLYCOSYL TRANSFERASE GROUP 1"/>
    <property type="match status" value="1"/>
</dbReference>
<feature type="domain" description="Glycosyltransferase subfamily 4-like N-terminal" evidence="2">
    <location>
        <begin position="13"/>
        <end position="215"/>
    </location>
</feature>
<dbReference type="STRING" id="1715989.NITINOP_3097"/>
<evidence type="ECO:0000259" key="1">
    <source>
        <dbReference type="Pfam" id="PF00534"/>
    </source>
</evidence>
<feature type="domain" description="Glycosyl transferase family 1" evidence="1">
    <location>
        <begin position="249"/>
        <end position="391"/>
    </location>
</feature>
<dbReference type="CDD" id="cd03825">
    <property type="entry name" value="GT4_WcaC-like"/>
    <property type="match status" value="1"/>
</dbReference>
<dbReference type="PANTHER" id="PTHR12526">
    <property type="entry name" value="GLYCOSYLTRANSFERASE"/>
    <property type="match status" value="1"/>
</dbReference>
<organism evidence="3 4">
    <name type="scientific">Candidatus Nitrospira inopinata</name>
    <dbReference type="NCBI Taxonomy" id="1715989"/>
    <lineage>
        <taxon>Bacteria</taxon>
        <taxon>Pseudomonadati</taxon>
        <taxon>Nitrospirota</taxon>
        <taxon>Nitrospiria</taxon>
        <taxon>Nitrospirales</taxon>
        <taxon>Nitrospiraceae</taxon>
        <taxon>Nitrospira</taxon>
    </lineage>
</organism>
<evidence type="ECO:0000313" key="4">
    <source>
        <dbReference type="Proteomes" id="UP000066284"/>
    </source>
</evidence>
<dbReference type="OrthoDB" id="9768685at2"/>
<dbReference type="Gene3D" id="3.40.50.2000">
    <property type="entry name" value="Glycogen Phosphorylase B"/>
    <property type="match status" value="2"/>
</dbReference>
<dbReference type="InterPro" id="IPR001296">
    <property type="entry name" value="Glyco_trans_1"/>
</dbReference>
<dbReference type="InterPro" id="IPR028098">
    <property type="entry name" value="Glyco_trans_4-like_N"/>
</dbReference>
<proteinExistence type="predicted"/>
<dbReference type="Pfam" id="PF00534">
    <property type="entry name" value="Glycos_transf_1"/>
    <property type="match status" value="1"/>
</dbReference>
<dbReference type="EMBL" id="LN885086">
    <property type="protein sequence ID" value="CUQ68069.1"/>
    <property type="molecule type" value="Genomic_DNA"/>
</dbReference>
<keyword evidence="3" id="KW-0808">Transferase</keyword>
<evidence type="ECO:0000259" key="2">
    <source>
        <dbReference type="Pfam" id="PF13439"/>
    </source>
</evidence>
<accession>A0A0S4KVE1</accession>
<reference evidence="4" key="1">
    <citation type="submission" date="2015-09" db="EMBL/GenBank/DDBJ databases">
        <authorList>
            <person name="Daims H."/>
        </authorList>
    </citation>
    <scope>NUCLEOTIDE SEQUENCE [LARGE SCALE GENOMIC DNA]</scope>
</reference>
<dbReference type="KEGG" id="nio:NITINOP_3097"/>
<sequence length="426" mass="47703">MRPVLLNTYDIRGGAARAAYRLHCGLREAGVDSRMLVQSKSGDDPYVEGPRSRFETLMGVVRPQFDILPMYLYPGRGKGVYYPGLLPGNYVNRVRGLNPDIVHLHWVAGGFLNHQALTGFGVPVMWTLHDMWAFTGGCHYDDGCGRYAGACGSCPTLGSLRDADLSRWVWRQKRRKWAGVPLTVVTPSRWLAECARRSSLLSDKRIEVIPNGLDIKIFRPLDKRSARHLLHLPTEGRLILFGALNANSDHRKGFHILIEAMRIFREAHKQHSDCQVVVLGASRPISPPDLGVPVHYMGVLNDDVTLALLYSAVDVAVIPSTQENLSNTVMEALACGTPCVAFNVGGMPDLIEHQENGYLACPFEPLDLARGMQWVLEKRERRCSLSRRAREKVEADFDLRLVAQRYLALYSSTLNEVGWKTGFLKR</sequence>
<keyword evidence="4" id="KW-1185">Reference proteome</keyword>
<dbReference type="AlphaFoldDB" id="A0A0S4KVE1"/>
<dbReference type="RefSeq" id="WP_062487117.1">
    <property type="nucleotide sequence ID" value="NZ_LN885086.1"/>
</dbReference>
<dbReference type="Pfam" id="PF13439">
    <property type="entry name" value="Glyco_transf_4"/>
    <property type="match status" value="1"/>
</dbReference>